<dbReference type="AlphaFoldDB" id="A0A8H6ZEW6"/>
<name>A0A8H6ZEW6_9AGAR</name>
<sequence length="310" mass="34698">MTIDLPQELIDTILDELAADPSSSSSRKNCALCALVCRAWVPRSRSHLFETCWLCTSCRISEFRDLLRSPYCTFLPHVRNIGTDSDSELSRMFDDQFAADLRGLTRVCSLQMTLDTGPADSIIVFFYTTFPSITRLILSGTTTLVQLVSTICLFPELQRLQIDLFIPSPTSASVTKMSKTPPPALHSLALCGRSVGPILAWLHSVGHLHKIRCLRLPCLIMREVEVYQALQNLSGNLPPIPPSRYSPHLVTPFFICISISVRLITPNHPSYPHSRRFSGSRRRAALRHPTSGTLSRMPSIQHWYSVLPAL</sequence>
<evidence type="ECO:0000313" key="1">
    <source>
        <dbReference type="EMBL" id="KAF7377748.1"/>
    </source>
</evidence>
<dbReference type="Proteomes" id="UP000623467">
    <property type="component" value="Unassembled WGS sequence"/>
</dbReference>
<accession>A0A8H6ZEW6</accession>
<keyword evidence="2" id="KW-1185">Reference proteome</keyword>
<comment type="caution">
    <text evidence="1">The sequence shown here is derived from an EMBL/GenBank/DDBJ whole genome shotgun (WGS) entry which is preliminary data.</text>
</comment>
<gene>
    <name evidence="1" type="ORF">MSAN_00197800</name>
</gene>
<dbReference type="EMBL" id="JACAZH010000001">
    <property type="protein sequence ID" value="KAF7377748.1"/>
    <property type="molecule type" value="Genomic_DNA"/>
</dbReference>
<proteinExistence type="predicted"/>
<reference evidence="1" key="1">
    <citation type="submission" date="2020-05" db="EMBL/GenBank/DDBJ databases">
        <title>Mycena genomes resolve the evolution of fungal bioluminescence.</title>
        <authorList>
            <person name="Tsai I.J."/>
        </authorList>
    </citation>
    <scope>NUCLEOTIDE SEQUENCE</scope>
    <source>
        <strain evidence="1">160909Yilan</strain>
    </source>
</reference>
<protein>
    <recommendedName>
        <fullName evidence="3">F-box domain-containing protein</fullName>
    </recommendedName>
</protein>
<evidence type="ECO:0000313" key="2">
    <source>
        <dbReference type="Proteomes" id="UP000623467"/>
    </source>
</evidence>
<evidence type="ECO:0008006" key="3">
    <source>
        <dbReference type="Google" id="ProtNLM"/>
    </source>
</evidence>
<organism evidence="1 2">
    <name type="scientific">Mycena sanguinolenta</name>
    <dbReference type="NCBI Taxonomy" id="230812"/>
    <lineage>
        <taxon>Eukaryota</taxon>
        <taxon>Fungi</taxon>
        <taxon>Dikarya</taxon>
        <taxon>Basidiomycota</taxon>
        <taxon>Agaricomycotina</taxon>
        <taxon>Agaricomycetes</taxon>
        <taxon>Agaricomycetidae</taxon>
        <taxon>Agaricales</taxon>
        <taxon>Marasmiineae</taxon>
        <taxon>Mycenaceae</taxon>
        <taxon>Mycena</taxon>
    </lineage>
</organism>
<dbReference type="OrthoDB" id="2977329at2759"/>